<comment type="caution">
    <text evidence="1">The sequence shown here is derived from an EMBL/GenBank/DDBJ whole genome shotgun (WGS) entry which is preliminary data.</text>
</comment>
<organism evidence="1 2">
    <name type="scientific">Entomophthora muscae</name>
    <dbReference type="NCBI Taxonomy" id="34485"/>
    <lineage>
        <taxon>Eukaryota</taxon>
        <taxon>Fungi</taxon>
        <taxon>Fungi incertae sedis</taxon>
        <taxon>Zoopagomycota</taxon>
        <taxon>Entomophthoromycotina</taxon>
        <taxon>Entomophthoromycetes</taxon>
        <taxon>Entomophthorales</taxon>
        <taxon>Entomophthoraceae</taxon>
        <taxon>Entomophthora</taxon>
    </lineage>
</organism>
<dbReference type="Proteomes" id="UP001165960">
    <property type="component" value="Unassembled WGS sequence"/>
</dbReference>
<protein>
    <submittedName>
        <fullName evidence="1">Uncharacterized protein</fullName>
    </submittedName>
</protein>
<evidence type="ECO:0000313" key="2">
    <source>
        <dbReference type="Proteomes" id="UP001165960"/>
    </source>
</evidence>
<name>A0ACC2RHG7_9FUNG</name>
<sequence length="94" mass="10610">MLAQFSSHQLSECGKQPIVLERRDTKEVEAEWPAAKNLVPRVAVKDTFANLGLDNVTIAHHAPDFSEQVLGPYSKLDVNVVCLDNQFNNDFWEI</sequence>
<dbReference type="EMBL" id="QTSX02007224">
    <property type="protein sequence ID" value="KAJ9049517.1"/>
    <property type="molecule type" value="Genomic_DNA"/>
</dbReference>
<reference evidence="1" key="1">
    <citation type="submission" date="2022-04" db="EMBL/GenBank/DDBJ databases">
        <title>Genome of the entomopathogenic fungus Entomophthora muscae.</title>
        <authorList>
            <person name="Elya C."/>
            <person name="Lovett B.R."/>
            <person name="Lee E."/>
            <person name="Macias A.M."/>
            <person name="Hajek A.E."/>
            <person name="De Bivort B.L."/>
            <person name="Kasson M.T."/>
            <person name="De Fine Licht H.H."/>
            <person name="Stajich J.E."/>
        </authorList>
    </citation>
    <scope>NUCLEOTIDE SEQUENCE</scope>
    <source>
        <strain evidence="1">Berkeley</strain>
    </source>
</reference>
<proteinExistence type="predicted"/>
<keyword evidence="2" id="KW-1185">Reference proteome</keyword>
<accession>A0ACC2RHG7</accession>
<gene>
    <name evidence="1" type="ORF">DSO57_1023646</name>
</gene>
<evidence type="ECO:0000313" key="1">
    <source>
        <dbReference type="EMBL" id="KAJ9049517.1"/>
    </source>
</evidence>